<evidence type="ECO:0000313" key="3">
    <source>
        <dbReference type="Ensembl" id="ENSNMLP00000038152.1"/>
    </source>
</evidence>
<proteinExistence type="inferred from homology"/>
<reference evidence="3" key="2">
    <citation type="submission" date="2025-09" db="UniProtKB">
        <authorList>
            <consortium name="Ensembl"/>
        </authorList>
    </citation>
    <scope>IDENTIFICATION</scope>
</reference>
<reference evidence="3" key="1">
    <citation type="submission" date="2025-08" db="UniProtKB">
        <authorList>
            <consortium name="Ensembl"/>
        </authorList>
    </citation>
    <scope>IDENTIFICATION</scope>
</reference>
<dbReference type="PANTHER" id="PTHR43903">
    <property type="entry name" value="NEUROLIGIN"/>
    <property type="match status" value="1"/>
</dbReference>
<keyword evidence="4" id="KW-1185">Reference proteome</keyword>
<dbReference type="SUPFAM" id="SSF53474">
    <property type="entry name" value="alpha/beta-Hydrolases"/>
    <property type="match status" value="1"/>
</dbReference>
<dbReference type="Gene3D" id="3.40.50.1820">
    <property type="entry name" value="alpha/beta hydrolase"/>
    <property type="match status" value="1"/>
</dbReference>
<dbReference type="InterPro" id="IPR002018">
    <property type="entry name" value="CarbesteraseB"/>
</dbReference>
<organism evidence="3 4">
    <name type="scientific">Neogobius melanostomus</name>
    <name type="common">round goby</name>
    <dbReference type="NCBI Taxonomy" id="47308"/>
    <lineage>
        <taxon>Eukaryota</taxon>
        <taxon>Metazoa</taxon>
        <taxon>Chordata</taxon>
        <taxon>Craniata</taxon>
        <taxon>Vertebrata</taxon>
        <taxon>Euteleostomi</taxon>
        <taxon>Actinopterygii</taxon>
        <taxon>Neopterygii</taxon>
        <taxon>Teleostei</taxon>
        <taxon>Neoteleostei</taxon>
        <taxon>Acanthomorphata</taxon>
        <taxon>Gobiaria</taxon>
        <taxon>Gobiiformes</taxon>
        <taxon>Gobioidei</taxon>
        <taxon>Gobiidae</taxon>
        <taxon>Benthophilinae</taxon>
        <taxon>Neogobiini</taxon>
        <taxon>Neogobius</taxon>
    </lineage>
</organism>
<sequence length="86" mass="9413">MDWCTGQSMELEIPDVSEDCLYLHIYSPANSAPVAKLPVMVWIHRGGFLMGAASSYDGSAMATYEDVFVVLIQKSLGTSGIFQVKH</sequence>
<evidence type="ECO:0000313" key="4">
    <source>
        <dbReference type="Proteomes" id="UP000694523"/>
    </source>
</evidence>
<dbReference type="Ensembl" id="ENSNMLT00000042468.1">
    <property type="protein sequence ID" value="ENSNMLP00000038152.1"/>
    <property type="gene ID" value="ENSNMLG00000023549.1"/>
</dbReference>
<dbReference type="InterPro" id="IPR051093">
    <property type="entry name" value="Neuroligin/BSAL"/>
</dbReference>
<dbReference type="Proteomes" id="UP000694523">
    <property type="component" value="Unplaced"/>
</dbReference>
<evidence type="ECO:0000256" key="1">
    <source>
        <dbReference type="ARBA" id="ARBA00005964"/>
    </source>
</evidence>
<feature type="domain" description="Carboxylesterase type B" evidence="2">
    <location>
        <begin position="12"/>
        <end position="84"/>
    </location>
</feature>
<dbReference type="InterPro" id="IPR029058">
    <property type="entry name" value="AB_hydrolase_fold"/>
</dbReference>
<dbReference type="AlphaFoldDB" id="A0A8C6WX66"/>
<protein>
    <recommendedName>
        <fullName evidence="2">Carboxylesterase type B domain-containing protein</fullName>
    </recommendedName>
</protein>
<evidence type="ECO:0000259" key="2">
    <source>
        <dbReference type="Pfam" id="PF00135"/>
    </source>
</evidence>
<dbReference type="Pfam" id="PF00135">
    <property type="entry name" value="COesterase"/>
    <property type="match status" value="1"/>
</dbReference>
<comment type="similarity">
    <text evidence="1">Belongs to the type-B carboxylesterase/lipase family.</text>
</comment>
<accession>A0A8C6WX66</accession>
<name>A0A8C6WX66_9GOBI</name>